<name>A0A897N6H5_9EURY</name>
<reference evidence="1 2" key="1">
    <citation type="submission" date="2020-11" db="EMBL/GenBank/DDBJ databases">
        <title>Carbohydrate-dependent, anaerobic sulfur respiration: A novel catabolism in halophilic archaea.</title>
        <authorList>
            <person name="Sorokin D.Y."/>
            <person name="Messina E."/>
            <person name="Smedile F."/>
            <person name="La Cono V."/>
            <person name="Hallsworth J.E."/>
            <person name="Yakimov M.M."/>
        </authorList>
    </citation>
    <scope>NUCLEOTIDE SEQUENCE [LARGE SCALE GENOMIC DNA]</scope>
    <source>
        <strain evidence="1 2">HSR12-2</strain>
    </source>
</reference>
<dbReference type="Proteomes" id="UP000662973">
    <property type="component" value="Chromosome"/>
</dbReference>
<gene>
    <name evidence="1" type="ORF">HSR122_0655</name>
</gene>
<accession>A0A897N6H5</accession>
<keyword evidence="2" id="KW-1185">Reference proteome</keyword>
<dbReference type="KEGG" id="hds:HSR122_0655"/>
<evidence type="ECO:0000313" key="2">
    <source>
        <dbReference type="Proteomes" id="UP000662973"/>
    </source>
</evidence>
<evidence type="ECO:0000313" key="1">
    <source>
        <dbReference type="EMBL" id="QSG08061.1"/>
    </source>
</evidence>
<dbReference type="EMBL" id="CP064788">
    <property type="protein sequence ID" value="QSG08061.1"/>
    <property type="molecule type" value="Genomic_DNA"/>
</dbReference>
<protein>
    <submittedName>
        <fullName evidence="1">Uncharacterized protein</fullName>
    </submittedName>
</protein>
<organism evidence="1 2">
    <name type="scientific">Halapricum desulfuricans</name>
    <dbReference type="NCBI Taxonomy" id="2841257"/>
    <lineage>
        <taxon>Archaea</taxon>
        <taxon>Methanobacteriati</taxon>
        <taxon>Methanobacteriota</taxon>
        <taxon>Stenosarchaea group</taxon>
        <taxon>Halobacteria</taxon>
        <taxon>Halobacteriales</taxon>
        <taxon>Haloarculaceae</taxon>
        <taxon>Halapricum</taxon>
    </lineage>
</organism>
<proteinExistence type="predicted"/>
<sequence length="48" mass="5308">MKRHKTASDDVAGADGRAEIRVTMEIDGRRLVYTAADLDSISFSPVER</sequence>
<dbReference type="AlphaFoldDB" id="A0A897N6H5"/>